<feature type="compositionally biased region" description="Polar residues" evidence="1">
    <location>
        <begin position="178"/>
        <end position="187"/>
    </location>
</feature>
<dbReference type="Proteomes" id="UP000032180">
    <property type="component" value="Chromosome 8"/>
</dbReference>
<evidence type="ECO:0000313" key="3">
    <source>
        <dbReference type="Proteomes" id="UP000032180"/>
    </source>
</evidence>
<reference evidence="2" key="3">
    <citation type="submission" date="2015-04" db="UniProtKB">
        <authorList>
            <consortium name="EnsemblPlants"/>
        </authorList>
    </citation>
    <scope>IDENTIFICATION</scope>
</reference>
<organism evidence="2 3">
    <name type="scientific">Leersia perrieri</name>
    <dbReference type="NCBI Taxonomy" id="77586"/>
    <lineage>
        <taxon>Eukaryota</taxon>
        <taxon>Viridiplantae</taxon>
        <taxon>Streptophyta</taxon>
        <taxon>Embryophyta</taxon>
        <taxon>Tracheophyta</taxon>
        <taxon>Spermatophyta</taxon>
        <taxon>Magnoliopsida</taxon>
        <taxon>Liliopsida</taxon>
        <taxon>Poales</taxon>
        <taxon>Poaceae</taxon>
        <taxon>BOP clade</taxon>
        <taxon>Oryzoideae</taxon>
        <taxon>Oryzeae</taxon>
        <taxon>Oryzinae</taxon>
        <taxon>Leersia</taxon>
    </lineage>
</organism>
<dbReference type="EnsemblPlants" id="LPERR08G15700.1">
    <property type="protein sequence ID" value="LPERR08G15700.1"/>
    <property type="gene ID" value="LPERR08G15700"/>
</dbReference>
<reference evidence="3" key="2">
    <citation type="submission" date="2013-12" db="EMBL/GenBank/DDBJ databases">
        <authorList>
            <person name="Yu Y."/>
            <person name="Lee S."/>
            <person name="de Baynast K."/>
            <person name="Wissotski M."/>
            <person name="Liu L."/>
            <person name="Talag J."/>
            <person name="Goicoechea J."/>
            <person name="Angelova A."/>
            <person name="Jetty R."/>
            <person name="Kudrna D."/>
            <person name="Golser W."/>
            <person name="Rivera L."/>
            <person name="Zhang J."/>
            <person name="Wing R."/>
        </authorList>
    </citation>
    <scope>NUCLEOTIDE SEQUENCE</scope>
</reference>
<keyword evidence="3" id="KW-1185">Reference proteome</keyword>
<evidence type="ECO:0000256" key="1">
    <source>
        <dbReference type="SAM" id="MobiDB-lite"/>
    </source>
</evidence>
<reference evidence="2 3" key="1">
    <citation type="submission" date="2012-08" db="EMBL/GenBank/DDBJ databases">
        <title>Oryza genome evolution.</title>
        <authorList>
            <person name="Wing R.A."/>
        </authorList>
    </citation>
    <scope>NUCLEOTIDE SEQUENCE</scope>
</reference>
<dbReference type="AlphaFoldDB" id="A0A0D9X964"/>
<dbReference type="Gramene" id="LPERR08G15700.1">
    <property type="protein sequence ID" value="LPERR08G15700.1"/>
    <property type="gene ID" value="LPERR08G15700"/>
</dbReference>
<feature type="region of interest" description="Disordered" evidence="1">
    <location>
        <begin position="151"/>
        <end position="187"/>
    </location>
</feature>
<evidence type="ECO:0000313" key="2">
    <source>
        <dbReference type="EnsemblPlants" id="LPERR08G15700.1"/>
    </source>
</evidence>
<dbReference type="HOGENOM" id="CLU_1449680_0_0_1"/>
<sequence length="187" mass="20915">MARDSPLMPGSVLPKSKIRKREEVEALNRLLSAGVHRGHDAAAAPTAPGRMLDHLRQASLSSHVVFRDFMSRRISSLQSRERPAWFYSGVTDGMRTFVGAEHDMDASALGLVISRTLGVVDETLTLMPPDVTPLCRDLRHDHILAARRRRIESHPGSRRQRSTLRWKKAGRGRAQLQRIPSNPGSCR</sequence>
<feature type="compositionally biased region" description="Basic residues" evidence="1">
    <location>
        <begin position="151"/>
        <end position="171"/>
    </location>
</feature>
<proteinExistence type="predicted"/>
<accession>A0A0D9X964</accession>
<protein>
    <submittedName>
        <fullName evidence="2">Uncharacterized protein</fullName>
    </submittedName>
</protein>
<name>A0A0D9X964_9ORYZ</name>